<keyword evidence="4" id="KW-0804">Transcription</keyword>
<dbReference type="GO" id="GO:0046983">
    <property type="term" value="F:protein dimerization activity"/>
    <property type="evidence" value="ECO:0007669"/>
    <property type="project" value="InterPro"/>
</dbReference>
<dbReference type="PANTHER" id="PTHR45844">
    <property type="entry name" value="TRANSCRIPTION FACTOR BHLH30"/>
    <property type="match status" value="1"/>
</dbReference>
<dbReference type="GO" id="GO:0003700">
    <property type="term" value="F:DNA-binding transcription factor activity"/>
    <property type="evidence" value="ECO:0007669"/>
    <property type="project" value="InterPro"/>
</dbReference>
<evidence type="ECO:0000256" key="3">
    <source>
        <dbReference type="ARBA" id="ARBA00023125"/>
    </source>
</evidence>
<dbReference type="SUPFAM" id="SSF47459">
    <property type="entry name" value="HLH, helix-loop-helix DNA-binding domain"/>
    <property type="match status" value="1"/>
</dbReference>
<dbReference type="KEGG" id="sind:105160871"/>
<evidence type="ECO:0000259" key="7">
    <source>
        <dbReference type="PROSITE" id="PS50888"/>
    </source>
</evidence>
<evidence type="ECO:0000313" key="10">
    <source>
        <dbReference type="RefSeq" id="XP_011076673.2"/>
    </source>
</evidence>
<keyword evidence="2" id="KW-0805">Transcription regulation</keyword>
<dbReference type="InterPro" id="IPR045847">
    <property type="entry name" value="AIG1-like"/>
</dbReference>
<dbReference type="RefSeq" id="XP_011076673.2">
    <property type="nucleotide sequence ID" value="XM_011078371.2"/>
</dbReference>
<feature type="compositionally biased region" description="Basic and acidic residues" evidence="6">
    <location>
        <begin position="127"/>
        <end position="144"/>
    </location>
</feature>
<dbReference type="CDD" id="cd11455">
    <property type="entry name" value="bHLH_AtAIG1_like"/>
    <property type="match status" value="1"/>
</dbReference>
<dbReference type="InParanoid" id="A0A6I9T1G7"/>
<feature type="region of interest" description="Disordered" evidence="6">
    <location>
        <begin position="118"/>
        <end position="147"/>
    </location>
</feature>
<dbReference type="Pfam" id="PF00010">
    <property type="entry name" value="HLH"/>
    <property type="match status" value="1"/>
</dbReference>
<evidence type="ECO:0000256" key="2">
    <source>
        <dbReference type="ARBA" id="ARBA00023015"/>
    </source>
</evidence>
<evidence type="ECO:0000259" key="8">
    <source>
        <dbReference type="PROSITE" id="PS51671"/>
    </source>
</evidence>
<dbReference type="GeneID" id="105160871"/>
<reference evidence="10" key="1">
    <citation type="submission" date="2025-08" db="UniProtKB">
        <authorList>
            <consortium name="RefSeq"/>
        </authorList>
    </citation>
    <scope>IDENTIFICATION</scope>
</reference>
<dbReference type="GO" id="GO:0003677">
    <property type="term" value="F:DNA binding"/>
    <property type="evidence" value="ECO:0007669"/>
    <property type="project" value="UniProtKB-KW"/>
</dbReference>
<proteinExistence type="predicted"/>
<dbReference type="GO" id="GO:0005634">
    <property type="term" value="C:nucleus"/>
    <property type="evidence" value="ECO:0007669"/>
    <property type="project" value="UniProtKB-SubCell"/>
</dbReference>
<evidence type="ECO:0000256" key="5">
    <source>
        <dbReference type="ARBA" id="ARBA00023242"/>
    </source>
</evidence>
<sequence length="316" mass="34995">MEKSNYTSHHSHHIHLEITLPTTQFCPLQILKFATRFGINTLRDPTLIQHLFVGISDCFLEMENCFWSEEYCASWNYGQADVDKDGTLMVPWLPPAAADAAAAALQYHCSPPAGGVPPWTPSFEGAAEDRTASASRSHSEAEKRRRDRINAQLATLRKLIPKSEKMDKAALLGQVVDHVKEQSERAKEASKFSTIPTETDEVIIEHMNARETAPQNIYVSATVCCDDRPELFAELNSALKSLAVTIVKAEITSLGGRTKSNFVLCAKDTGGAERNSCTSLLQQSLKLALSRVVISSGMSSYSARSKRQRFFHPNPR</sequence>
<dbReference type="InterPro" id="IPR002912">
    <property type="entry name" value="ACT_dom"/>
</dbReference>
<dbReference type="FunCoup" id="A0A6I9T1G7">
    <property type="interactions" value="103"/>
</dbReference>
<dbReference type="PANTHER" id="PTHR45844:SF18">
    <property type="entry name" value="TRANSCRIPTION FACTOR BHLH51"/>
    <property type="match status" value="1"/>
</dbReference>
<feature type="domain" description="BHLH" evidence="7">
    <location>
        <begin position="133"/>
        <end position="182"/>
    </location>
</feature>
<evidence type="ECO:0000256" key="4">
    <source>
        <dbReference type="ARBA" id="ARBA00023163"/>
    </source>
</evidence>
<comment type="subcellular location">
    <subcellularLocation>
        <location evidence="1">Nucleus</location>
    </subcellularLocation>
</comment>
<dbReference type="SMART" id="SM00353">
    <property type="entry name" value="HLH"/>
    <property type="match status" value="1"/>
</dbReference>
<dbReference type="Proteomes" id="UP000504604">
    <property type="component" value="Linkage group LG4"/>
</dbReference>
<dbReference type="CDD" id="cd04873">
    <property type="entry name" value="ACT_UUR-ACR-like"/>
    <property type="match status" value="1"/>
</dbReference>
<dbReference type="Gene3D" id="4.10.280.10">
    <property type="entry name" value="Helix-loop-helix DNA-binding domain"/>
    <property type="match status" value="1"/>
</dbReference>
<accession>A0A6I9T1G7</accession>
<dbReference type="AlphaFoldDB" id="A0A6I9T1G7"/>
<evidence type="ECO:0000256" key="1">
    <source>
        <dbReference type="ARBA" id="ARBA00004123"/>
    </source>
</evidence>
<dbReference type="InterPro" id="IPR036638">
    <property type="entry name" value="HLH_DNA-bd_sf"/>
</dbReference>
<gene>
    <name evidence="10" type="primary">LOC105160871</name>
</gene>
<organism evidence="9 10">
    <name type="scientific">Sesamum indicum</name>
    <name type="common">Oriental sesame</name>
    <name type="synonym">Sesamum orientale</name>
    <dbReference type="NCBI Taxonomy" id="4182"/>
    <lineage>
        <taxon>Eukaryota</taxon>
        <taxon>Viridiplantae</taxon>
        <taxon>Streptophyta</taxon>
        <taxon>Embryophyta</taxon>
        <taxon>Tracheophyta</taxon>
        <taxon>Spermatophyta</taxon>
        <taxon>Magnoliopsida</taxon>
        <taxon>eudicotyledons</taxon>
        <taxon>Gunneridae</taxon>
        <taxon>Pentapetalae</taxon>
        <taxon>asterids</taxon>
        <taxon>lamiids</taxon>
        <taxon>Lamiales</taxon>
        <taxon>Pedaliaceae</taxon>
        <taxon>Sesamum</taxon>
    </lineage>
</organism>
<feature type="domain" description="ACT" evidence="8">
    <location>
        <begin position="220"/>
        <end position="300"/>
    </location>
</feature>
<dbReference type="OrthoDB" id="71302at2759"/>
<keyword evidence="5" id="KW-0539">Nucleus</keyword>
<evidence type="ECO:0000313" key="9">
    <source>
        <dbReference type="Proteomes" id="UP000504604"/>
    </source>
</evidence>
<dbReference type="PROSITE" id="PS51671">
    <property type="entry name" value="ACT"/>
    <property type="match status" value="1"/>
</dbReference>
<protein>
    <submittedName>
        <fullName evidence="10">Transcription factor bHLH51</fullName>
    </submittedName>
</protein>
<dbReference type="PROSITE" id="PS50888">
    <property type="entry name" value="BHLH"/>
    <property type="match status" value="1"/>
</dbReference>
<dbReference type="InterPro" id="IPR011598">
    <property type="entry name" value="bHLH_dom"/>
</dbReference>
<keyword evidence="9" id="KW-1185">Reference proteome</keyword>
<keyword evidence="3" id="KW-0238">DNA-binding</keyword>
<name>A0A6I9T1G7_SESIN</name>
<evidence type="ECO:0000256" key="6">
    <source>
        <dbReference type="SAM" id="MobiDB-lite"/>
    </source>
</evidence>